<keyword evidence="8" id="KW-0472">Membrane</keyword>
<dbReference type="PANTHER" id="PTHR24322">
    <property type="entry name" value="PKSB"/>
    <property type="match status" value="1"/>
</dbReference>
<name>A0A6A5XWM7_9PLEO</name>
<dbReference type="RefSeq" id="XP_033386084.1">
    <property type="nucleotide sequence ID" value="XM_033527565.1"/>
</dbReference>
<dbReference type="SUPFAM" id="SSF51735">
    <property type="entry name" value="NAD(P)-binding Rossmann-fold domains"/>
    <property type="match status" value="1"/>
</dbReference>
<evidence type="ECO:0000256" key="2">
    <source>
        <dbReference type="ARBA" id="ARBA00006484"/>
    </source>
</evidence>
<evidence type="ECO:0000256" key="12">
    <source>
        <dbReference type="RuleBase" id="RU000363"/>
    </source>
</evidence>
<evidence type="ECO:0000256" key="11">
    <source>
        <dbReference type="ARBA" id="ARBA00082544"/>
    </source>
</evidence>
<organism evidence="13 14">
    <name type="scientific">Aaosphaeria arxii CBS 175.79</name>
    <dbReference type="NCBI Taxonomy" id="1450172"/>
    <lineage>
        <taxon>Eukaryota</taxon>
        <taxon>Fungi</taxon>
        <taxon>Dikarya</taxon>
        <taxon>Ascomycota</taxon>
        <taxon>Pezizomycotina</taxon>
        <taxon>Dothideomycetes</taxon>
        <taxon>Pleosporomycetidae</taxon>
        <taxon>Pleosporales</taxon>
        <taxon>Pleosporales incertae sedis</taxon>
        <taxon>Aaosphaeria</taxon>
    </lineage>
</organism>
<evidence type="ECO:0000256" key="5">
    <source>
        <dbReference type="ARBA" id="ARBA00022989"/>
    </source>
</evidence>
<dbReference type="InterPro" id="IPR020904">
    <property type="entry name" value="Sc_DH/Rdtase_CS"/>
</dbReference>
<evidence type="ECO:0000256" key="7">
    <source>
        <dbReference type="ARBA" id="ARBA00023098"/>
    </source>
</evidence>
<evidence type="ECO:0000256" key="9">
    <source>
        <dbReference type="ARBA" id="ARBA00059620"/>
    </source>
</evidence>
<keyword evidence="7" id="KW-0443">Lipid metabolism</keyword>
<dbReference type="AlphaFoldDB" id="A0A6A5XWM7"/>
<keyword evidence="4" id="KW-0521">NADP</keyword>
<evidence type="ECO:0000256" key="6">
    <source>
        <dbReference type="ARBA" id="ARBA00023002"/>
    </source>
</evidence>
<reference evidence="13" key="1">
    <citation type="journal article" date="2020" name="Stud. Mycol.">
        <title>101 Dothideomycetes genomes: a test case for predicting lifestyles and emergence of pathogens.</title>
        <authorList>
            <person name="Haridas S."/>
            <person name="Albert R."/>
            <person name="Binder M."/>
            <person name="Bloem J."/>
            <person name="Labutti K."/>
            <person name="Salamov A."/>
            <person name="Andreopoulos B."/>
            <person name="Baker S."/>
            <person name="Barry K."/>
            <person name="Bills G."/>
            <person name="Bluhm B."/>
            <person name="Cannon C."/>
            <person name="Castanera R."/>
            <person name="Culley D."/>
            <person name="Daum C."/>
            <person name="Ezra D."/>
            <person name="Gonzalez J."/>
            <person name="Henrissat B."/>
            <person name="Kuo A."/>
            <person name="Liang C."/>
            <person name="Lipzen A."/>
            <person name="Lutzoni F."/>
            <person name="Magnuson J."/>
            <person name="Mondo S."/>
            <person name="Nolan M."/>
            <person name="Ohm R."/>
            <person name="Pangilinan J."/>
            <person name="Park H.-J."/>
            <person name="Ramirez L."/>
            <person name="Alfaro M."/>
            <person name="Sun H."/>
            <person name="Tritt A."/>
            <person name="Yoshinaga Y."/>
            <person name="Zwiers L.-H."/>
            <person name="Turgeon B."/>
            <person name="Goodwin S."/>
            <person name="Spatafora J."/>
            <person name="Crous P."/>
            <person name="Grigoriev I."/>
        </authorList>
    </citation>
    <scope>NUCLEOTIDE SEQUENCE</scope>
    <source>
        <strain evidence="13">CBS 175.79</strain>
    </source>
</reference>
<proteinExistence type="inferred from homology"/>
<keyword evidence="6" id="KW-0560">Oxidoreductase</keyword>
<dbReference type="InterPro" id="IPR002347">
    <property type="entry name" value="SDR_fam"/>
</dbReference>
<dbReference type="Pfam" id="PF00106">
    <property type="entry name" value="adh_short"/>
    <property type="match status" value="1"/>
</dbReference>
<comment type="subcellular location">
    <subcellularLocation>
        <location evidence="1">Membrane</location>
        <topology evidence="1">Multi-pass membrane protein</topology>
    </subcellularLocation>
</comment>
<dbReference type="EMBL" id="ML978068">
    <property type="protein sequence ID" value="KAF2017745.1"/>
    <property type="molecule type" value="Genomic_DNA"/>
</dbReference>
<dbReference type="Proteomes" id="UP000799778">
    <property type="component" value="Unassembled WGS sequence"/>
</dbReference>
<dbReference type="InterPro" id="IPR036291">
    <property type="entry name" value="NAD(P)-bd_dom_sf"/>
</dbReference>
<evidence type="ECO:0000313" key="13">
    <source>
        <dbReference type="EMBL" id="KAF2017745.1"/>
    </source>
</evidence>
<comment type="similarity">
    <text evidence="2 12">Belongs to the short-chain dehydrogenases/reductases (SDR) family.</text>
</comment>
<dbReference type="PROSITE" id="PS00061">
    <property type="entry name" value="ADH_SHORT"/>
    <property type="match status" value="1"/>
</dbReference>
<comment type="function">
    <text evidence="9">Catalyzes the reduction of all-trans-retinal to all-trans-retinol in the presence of NADPH.</text>
</comment>
<dbReference type="PANTHER" id="PTHR24322:SF736">
    <property type="entry name" value="RETINOL DEHYDROGENASE 10"/>
    <property type="match status" value="1"/>
</dbReference>
<accession>A0A6A5XWM7</accession>
<evidence type="ECO:0000256" key="4">
    <source>
        <dbReference type="ARBA" id="ARBA00022857"/>
    </source>
</evidence>
<protein>
    <recommendedName>
        <fullName evidence="10">Short-chain dehydrogenase/reductase 3</fullName>
    </recommendedName>
    <alternativeName>
        <fullName evidence="11">Retinal short-chain dehydrogenase/reductase 1</fullName>
    </alternativeName>
</protein>
<dbReference type="GO" id="GO:0016020">
    <property type="term" value="C:membrane"/>
    <property type="evidence" value="ECO:0007669"/>
    <property type="project" value="UniProtKB-SubCell"/>
</dbReference>
<dbReference type="GeneID" id="54284962"/>
<sequence length="351" mass="38226">MAAVVQPLVRAIGIASNGALNPVLSGSALAFITYGPPHLVSKITDLDFIRRWVDIVGLKTVLKILLTIGVGKFLNRFQNRRATNGWKFFGSGKWDWPQEIAVVTGGCNGIGKAIVLGLVRKGIRVAILDVADQDPELQRIGTVSYWKCDICSPSAVAEAADSIRKTIGHPTILINNAGIANSSPIIHLSSEKLSKIFGVNLLSLWYTAREFLPNMILKDKGHIVTIASMASYISLTTAVDYSASKAGALAFYEGLSSELKHIYKAPGVMNTVAHPMWVETNMTKSHQESIERSNGGRMMKPEDVANVVVNQILSRRGAQLIIPPTFSWLSGVRGFPNWFQEMIRDGIGKSV</sequence>
<evidence type="ECO:0000256" key="3">
    <source>
        <dbReference type="ARBA" id="ARBA00022692"/>
    </source>
</evidence>
<dbReference type="OrthoDB" id="10253736at2759"/>
<keyword evidence="3" id="KW-0812">Transmembrane</keyword>
<evidence type="ECO:0000313" key="14">
    <source>
        <dbReference type="Proteomes" id="UP000799778"/>
    </source>
</evidence>
<dbReference type="PRINTS" id="PR00081">
    <property type="entry name" value="GDHRDH"/>
</dbReference>
<evidence type="ECO:0000256" key="8">
    <source>
        <dbReference type="ARBA" id="ARBA00023136"/>
    </source>
</evidence>
<keyword evidence="5" id="KW-1133">Transmembrane helix</keyword>
<dbReference type="Gene3D" id="3.40.50.720">
    <property type="entry name" value="NAD(P)-binding Rossmann-like Domain"/>
    <property type="match status" value="1"/>
</dbReference>
<evidence type="ECO:0000256" key="10">
    <source>
        <dbReference type="ARBA" id="ARBA00068717"/>
    </source>
</evidence>
<dbReference type="FunFam" id="3.40.50.720:FF:000131">
    <property type="entry name" value="Short-chain dehydrogenase/reductase 3"/>
    <property type="match status" value="1"/>
</dbReference>
<gene>
    <name evidence="13" type="ORF">BU24DRAFT_420790</name>
</gene>
<keyword evidence="14" id="KW-1185">Reference proteome</keyword>
<evidence type="ECO:0000256" key="1">
    <source>
        <dbReference type="ARBA" id="ARBA00004141"/>
    </source>
</evidence>
<dbReference type="GO" id="GO:0052650">
    <property type="term" value="F:all-trans-retinol dehydrogenase (NADP+) activity"/>
    <property type="evidence" value="ECO:0007669"/>
    <property type="project" value="UniProtKB-ARBA"/>
</dbReference>
<dbReference type="PRINTS" id="PR00080">
    <property type="entry name" value="SDRFAMILY"/>
</dbReference>